<dbReference type="Proteomes" id="UP000199559">
    <property type="component" value="Unassembled WGS sequence"/>
</dbReference>
<dbReference type="RefSeq" id="WP_090837065.1">
    <property type="nucleotide sequence ID" value="NZ_FORM01000001.1"/>
</dbReference>
<dbReference type="AlphaFoldDB" id="A0A1I3JJB0"/>
<proteinExistence type="predicted"/>
<organism evidence="1 2">
    <name type="scientific">Olleya namhaensis</name>
    <dbReference type="NCBI Taxonomy" id="1144750"/>
    <lineage>
        <taxon>Bacteria</taxon>
        <taxon>Pseudomonadati</taxon>
        <taxon>Bacteroidota</taxon>
        <taxon>Flavobacteriia</taxon>
        <taxon>Flavobacteriales</taxon>
        <taxon>Flavobacteriaceae</taxon>
    </lineage>
</organism>
<sequence length="166" mass="18407">MKRITMALICILILGCKEDPKAKKLDNNSKTETTNNTVNTAKKSTNTTSIAFLENIKNLEKDTSNNPIDSFKKEATPIAKKVINISKTNIKDALTTAKNYKHAVITVEDHTIVTLDLEDCKPSGAWGACMPKAEGYIKKGTLQYQNDYANNIIGLPDGQERLLFLF</sequence>
<name>A0A1I3JJB0_9FLAO</name>
<dbReference type="STRING" id="1144750.SAMN05443431_101433"/>
<gene>
    <name evidence="1" type="ORF">SAMN05443431_101433</name>
</gene>
<reference evidence="2" key="1">
    <citation type="submission" date="2016-10" db="EMBL/GenBank/DDBJ databases">
        <authorList>
            <person name="Varghese N."/>
            <person name="Submissions S."/>
        </authorList>
    </citation>
    <scope>NUCLEOTIDE SEQUENCE [LARGE SCALE GENOMIC DNA]</scope>
    <source>
        <strain evidence="2">DSM 28881</strain>
    </source>
</reference>
<dbReference type="EMBL" id="FORM01000001">
    <property type="protein sequence ID" value="SFI60331.1"/>
    <property type="molecule type" value="Genomic_DNA"/>
</dbReference>
<keyword evidence="2" id="KW-1185">Reference proteome</keyword>
<accession>A0A1I3JJB0</accession>
<protein>
    <recommendedName>
        <fullName evidence="3">Lipoprotein</fullName>
    </recommendedName>
</protein>
<dbReference type="PROSITE" id="PS51257">
    <property type="entry name" value="PROKAR_LIPOPROTEIN"/>
    <property type="match status" value="1"/>
</dbReference>
<evidence type="ECO:0000313" key="2">
    <source>
        <dbReference type="Proteomes" id="UP000199559"/>
    </source>
</evidence>
<evidence type="ECO:0008006" key="3">
    <source>
        <dbReference type="Google" id="ProtNLM"/>
    </source>
</evidence>
<evidence type="ECO:0000313" key="1">
    <source>
        <dbReference type="EMBL" id="SFI60331.1"/>
    </source>
</evidence>